<dbReference type="Gene3D" id="3.30.1380.10">
    <property type="match status" value="1"/>
</dbReference>
<dbReference type="InterPro" id="IPR003709">
    <property type="entry name" value="VanY-like_core_dom"/>
</dbReference>
<dbReference type="PROSITE" id="PS51318">
    <property type="entry name" value="TAT"/>
    <property type="match status" value="1"/>
</dbReference>
<sequence length="336" mass="34911">MSDNHGSLPLNGVSRRTAIAVVGGSALFIAAGRVAGRATDAAGRGTGHRSAMPAPGSTHKVEPVAHAVPGSEARLTVFPVTTTRAAVLASGITAPTAEVTTASGTSLATAQVHSGTALLTFAVPAGSAASYVLGNGQHRQNFTVSTTPADFNDSLWRVCNKAIALPSSYVPSGLTASTGHLMRAETASAYEAMADAARSAGITLGITSGYRSYADQASTFSSWSQTLGQQDAEHESAMAGHSEHQLGLAIDVQQASGVCTLNTCFGSTTAGEWVAANAHRFGFIVRYQPGRQNITGYDYEPWHVRYLGTELAADYQARGFHCLETYFGLPAAPDYI</sequence>
<dbReference type="PANTHER" id="PTHR34385">
    <property type="entry name" value="D-ALANYL-D-ALANINE CARBOXYPEPTIDASE"/>
    <property type="match status" value="1"/>
</dbReference>
<comment type="caution">
    <text evidence="3">The sequence shown here is derived from an EMBL/GenBank/DDBJ whole genome shotgun (WGS) entry which is preliminary data.</text>
</comment>
<feature type="domain" description="D-alanyl-D-alanine carboxypeptidase-like core" evidence="2">
    <location>
        <begin position="180"/>
        <end position="308"/>
    </location>
</feature>
<keyword evidence="4" id="KW-1185">Reference proteome</keyword>
<dbReference type="GO" id="GO:0004180">
    <property type="term" value="F:carboxypeptidase activity"/>
    <property type="evidence" value="ECO:0007669"/>
    <property type="project" value="UniProtKB-KW"/>
</dbReference>
<dbReference type="AlphaFoldDB" id="A0A561E375"/>
<dbReference type="InterPro" id="IPR006311">
    <property type="entry name" value="TAT_signal"/>
</dbReference>
<evidence type="ECO:0000259" key="2">
    <source>
        <dbReference type="Pfam" id="PF02557"/>
    </source>
</evidence>
<dbReference type="RefSeq" id="WP_246104634.1">
    <property type="nucleotide sequence ID" value="NZ_VIVQ01000002.1"/>
</dbReference>
<protein>
    <submittedName>
        <fullName evidence="3">LAS superfamily LD-carboxypeptidase LdcB</fullName>
    </submittedName>
</protein>
<dbReference type="InterPro" id="IPR058193">
    <property type="entry name" value="VanY/YodJ_core_dom"/>
</dbReference>
<name>A0A561E375_9MICO</name>
<dbReference type="Proteomes" id="UP000318297">
    <property type="component" value="Unassembled WGS sequence"/>
</dbReference>
<dbReference type="GO" id="GO:0006508">
    <property type="term" value="P:proteolysis"/>
    <property type="evidence" value="ECO:0007669"/>
    <property type="project" value="InterPro"/>
</dbReference>
<dbReference type="InterPro" id="IPR052179">
    <property type="entry name" value="DD-CPase-like"/>
</dbReference>
<reference evidence="3 4" key="1">
    <citation type="submission" date="2019-06" db="EMBL/GenBank/DDBJ databases">
        <title>Sequencing the genomes of 1000 actinobacteria strains.</title>
        <authorList>
            <person name="Klenk H.-P."/>
        </authorList>
    </citation>
    <scope>NUCLEOTIDE SEQUENCE [LARGE SCALE GENOMIC DNA]</scope>
    <source>
        <strain evidence="3 4">DSM 19560</strain>
    </source>
</reference>
<keyword evidence="3" id="KW-0645">Protease</keyword>
<evidence type="ECO:0000256" key="1">
    <source>
        <dbReference type="SAM" id="MobiDB-lite"/>
    </source>
</evidence>
<feature type="region of interest" description="Disordered" evidence="1">
    <location>
        <begin position="40"/>
        <end position="60"/>
    </location>
</feature>
<gene>
    <name evidence="3" type="ORF">BKA23_2413</name>
</gene>
<accession>A0A561E375</accession>
<proteinExistence type="predicted"/>
<organism evidence="3 4">
    <name type="scientific">Rudaeicoccus suwonensis</name>
    <dbReference type="NCBI Taxonomy" id="657409"/>
    <lineage>
        <taxon>Bacteria</taxon>
        <taxon>Bacillati</taxon>
        <taxon>Actinomycetota</taxon>
        <taxon>Actinomycetes</taxon>
        <taxon>Micrococcales</taxon>
        <taxon>Dermacoccaceae</taxon>
        <taxon>Rudaeicoccus</taxon>
    </lineage>
</organism>
<dbReference type="PANTHER" id="PTHR34385:SF1">
    <property type="entry name" value="PEPTIDOGLYCAN L-ALANYL-D-GLUTAMATE ENDOPEPTIDASE CWLK"/>
    <property type="match status" value="1"/>
</dbReference>
<keyword evidence="3" id="KW-0121">Carboxypeptidase</keyword>
<dbReference type="EMBL" id="VIVQ01000002">
    <property type="protein sequence ID" value="TWE10065.1"/>
    <property type="molecule type" value="Genomic_DNA"/>
</dbReference>
<keyword evidence="3" id="KW-0378">Hydrolase</keyword>
<dbReference type="CDD" id="cd14852">
    <property type="entry name" value="LD-carboxypeptidase"/>
    <property type="match status" value="1"/>
</dbReference>
<evidence type="ECO:0000313" key="3">
    <source>
        <dbReference type="EMBL" id="TWE10065.1"/>
    </source>
</evidence>
<dbReference type="InterPro" id="IPR009045">
    <property type="entry name" value="Zn_M74/Hedgehog-like"/>
</dbReference>
<evidence type="ECO:0000313" key="4">
    <source>
        <dbReference type="Proteomes" id="UP000318297"/>
    </source>
</evidence>
<dbReference type="Pfam" id="PF02557">
    <property type="entry name" value="VanY"/>
    <property type="match status" value="1"/>
</dbReference>
<dbReference type="SUPFAM" id="SSF55166">
    <property type="entry name" value="Hedgehog/DD-peptidase"/>
    <property type="match status" value="1"/>
</dbReference>